<dbReference type="SUPFAM" id="SSF55620">
    <property type="entry name" value="Tetrahydrobiopterin biosynthesis enzymes-like"/>
    <property type="match status" value="1"/>
</dbReference>
<dbReference type="EMBL" id="QTUB01000001">
    <property type="protein sequence ID" value="REF27240.1"/>
    <property type="molecule type" value="Genomic_DNA"/>
</dbReference>
<dbReference type="Proteomes" id="UP000256294">
    <property type="component" value="Unassembled WGS sequence"/>
</dbReference>
<comment type="caution">
    <text evidence="1">The sequence shown here is derived from an EMBL/GenBank/DDBJ whole genome shotgun (WGS) entry which is preliminary data.</text>
</comment>
<reference evidence="1 2" key="1">
    <citation type="submission" date="2018-08" db="EMBL/GenBank/DDBJ databases">
        <title>Genomic Encyclopedia of Archaeal and Bacterial Type Strains, Phase II (KMG-II): from individual species to whole genera.</title>
        <authorList>
            <person name="Goeker M."/>
        </authorList>
    </citation>
    <scope>NUCLEOTIDE SEQUENCE [LARGE SCALE GENOMIC DNA]</scope>
    <source>
        <strain evidence="1 2">DSM 17905</strain>
    </source>
</reference>
<dbReference type="AlphaFoldDB" id="A0A3D9UH29"/>
<accession>A0A3D9UH29</accession>
<gene>
    <name evidence="1" type="ORF">BDD26_1996</name>
</gene>
<organism evidence="1 2">
    <name type="scientific">Xenorhabdus cabanillasii</name>
    <dbReference type="NCBI Taxonomy" id="351673"/>
    <lineage>
        <taxon>Bacteria</taxon>
        <taxon>Pseudomonadati</taxon>
        <taxon>Pseudomonadota</taxon>
        <taxon>Gammaproteobacteria</taxon>
        <taxon>Enterobacterales</taxon>
        <taxon>Morganellaceae</taxon>
        <taxon>Xenorhabdus</taxon>
    </lineage>
</organism>
<evidence type="ECO:0000313" key="2">
    <source>
        <dbReference type="Proteomes" id="UP000256294"/>
    </source>
</evidence>
<proteinExistence type="predicted"/>
<protein>
    <submittedName>
        <fullName evidence="1">Uncharacterized protein</fullName>
    </submittedName>
</protein>
<sequence>MSFNMEKLVKLKNVNVHICRKETTIENLAEYISELITKECPVLSSLATELYISEGLTKGCLYQRH</sequence>
<keyword evidence="2" id="KW-1185">Reference proteome</keyword>
<evidence type="ECO:0000313" key="1">
    <source>
        <dbReference type="EMBL" id="REF27240.1"/>
    </source>
</evidence>
<name>A0A3D9UH29_9GAMM</name>